<dbReference type="Proteomes" id="UP000762676">
    <property type="component" value="Unassembled WGS sequence"/>
</dbReference>
<evidence type="ECO:0008006" key="3">
    <source>
        <dbReference type="Google" id="ProtNLM"/>
    </source>
</evidence>
<gene>
    <name evidence="1" type="ORF">ElyMa_003907500</name>
</gene>
<protein>
    <recommendedName>
        <fullName evidence="3">Endonuclease/exonuclease/phosphatase domain-containing protein</fullName>
    </recommendedName>
</protein>
<sequence length="148" mass="17182">MEPLAPDGTETKLGNDHKPILVWLQSSRISQTLQTHTIPLQTRSDRYTKTLNTGCSPSHQTSVPDSSETWRTNQRIKSKLMGFEGRCLERILGIRWENRVTNKEISERTTIRPIVEEGKKRIWRWLGESTRSKKERKNTGYLEEMSGK</sequence>
<name>A0AAV4FP72_9GAST</name>
<dbReference type="AlphaFoldDB" id="A0AAV4FP72"/>
<evidence type="ECO:0000313" key="1">
    <source>
        <dbReference type="EMBL" id="GFR75014.1"/>
    </source>
</evidence>
<accession>A0AAV4FP72</accession>
<proteinExistence type="predicted"/>
<keyword evidence="2" id="KW-1185">Reference proteome</keyword>
<evidence type="ECO:0000313" key="2">
    <source>
        <dbReference type="Proteomes" id="UP000762676"/>
    </source>
</evidence>
<reference evidence="1 2" key="1">
    <citation type="journal article" date="2021" name="Elife">
        <title>Chloroplast acquisition without the gene transfer in kleptoplastic sea slugs, Plakobranchus ocellatus.</title>
        <authorList>
            <person name="Maeda T."/>
            <person name="Takahashi S."/>
            <person name="Yoshida T."/>
            <person name="Shimamura S."/>
            <person name="Takaki Y."/>
            <person name="Nagai Y."/>
            <person name="Toyoda A."/>
            <person name="Suzuki Y."/>
            <person name="Arimoto A."/>
            <person name="Ishii H."/>
            <person name="Satoh N."/>
            <person name="Nishiyama T."/>
            <person name="Hasebe M."/>
            <person name="Maruyama T."/>
            <person name="Minagawa J."/>
            <person name="Obokata J."/>
            <person name="Shigenobu S."/>
        </authorList>
    </citation>
    <scope>NUCLEOTIDE SEQUENCE [LARGE SCALE GENOMIC DNA]</scope>
</reference>
<organism evidence="1 2">
    <name type="scientific">Elysia marginata</name>
    <dbReference type="NCBI Taxonomy" id="1093978"/>
    <lineage>
        <taxon>Eukaryota</taxon>
        <taxon>Metazoa</taxon>
        <taxon>Spiralia</taxon>
        <taxon>Lophotrochozoa</taxon>
        <taxon>Mollusca</taxon>
        <taxon>Gastropoda</taxon>
        <taxon>Heterobranchia</taxon>
        <taxon>Euthyneura</taxon>
        <taxon>Panpulmonata</taxon>
        <taxon>Sacoglossa</taxon>
        <taxon>Placobranchoidea</taxon>
        <taxon>Plakobranchidae</taxon>
        <taxon>Elysia</taxon>
    </lineage>
</organism>
<comment type="caution">
    <text evidence="1">The sequence shown here is derived from an EMBL/GenBank/DDBJ whole genome shotgun (WGS) entry which is preliminary data.</text>
</comment>
<dbReference type="EMBL" id="BMAT01007957">
    <property type="protein sequence ID" value="GFR75014.1"/>
    <property type="molecule type" value="Genomic_DNA"/>
</dbReference>